<dbReference type="EMBL" id="CM000586">
    <property type="protein sequence ID" value="EWG51068.1"/>
    <property type="molecule type" value="Genomic_DNA"/>
</dbReference>
<protein>
    <recommendedName>
        <fullName evidence="4">BTB domain-containing protein</fullName>
    </recommendedName>
</protein>
<feature type="compositionally biased region" description="Basic and acidic residues" evidence="1">
    <location>
        <begin position="202"/>
        <end position="218"/>
    </location>
</feature>
<evidence type="ECO:0000313" key="2">
    <source>
        <dbReference type="EMBL" id="EWG51068.1"/>
    </source>
</evidence>
<dbReference type="GeneID" id="30067777"/>
<evidence type="ECO:0008006" key="4">
    <source>
        <dbReference type="Google" id="ProtNLM"/>
    </source>
</evidence>
<reference evidence="2 3" key="1">
    <citation type="journal article" date="2010" name="Nature">
        <title>Comparative genomics reveals mobile pathogenicity chromosomes in Fusarium.</title>
        <authorList>
            <person name="Ma L.J."/>
            <person name="van der Does H.C."/>
            <person name="Borkovich K.A."/>
            <person name="Coleman J.J."/>
            <person name="Daboussi M.J."/>
            <person name="Di Pietro A."/>
            <person name="Dufresne M."/>
            <person name="Freitag M."/>
            <person name="Grabherr M."/>
            <person name="Henrissat B."/>
            <person name="Houterman P.M."/>
            <person name="Kang S."/>
            <person name="Shim W.B."/>
            <person name="Woloshuk C."/>
            <person name="Xie X."/>
            <person name="Xu J.R."/>
            <person name="Antoniw J."/>
            <person name="Baker S.E."/>
            <person name="Bluhm B.H."/>
            <person name="Breakspear A."/>
            <person name="Brown D.W."/>
            <person name="Butchko R.A."/>
            <person name="Chapman S."/>
            <person name="Coulson R."/>
            <person name="Coutinho P.M."/>
            <person name="Danchin E.G."/>
            <person name="Diener A."/>
            <person name="Gale L.R."/>
            <person name="Gardiner D.M."/>
            <person name="Goff S."/>
            <person name="Hammond-Kosack K.E."/>
            <person name="Hilburn K."/>
            <person name="Hua-Van A."/>
            <person name="Jonkers W."/>
            <person name="Kazan K."/>
            <person name="Kodira C.D."/>
            <person name="Koehrsen M."/>
            <person name="Kumar L."/>
            <person name="Lee Y.H."/>
            <person name="Li L."/>
            <person name="Manners J.M."/>
            <person name="Miranda-Saavedra D."/>
            <person name="Mukherjee M."/>
            <person name="Park G."/>
            <person name="Park J."/>
            <person name="Park S.Y."/>
            <person name="Proctor R.H."/>
            <person name="Regev A."/>
            <person name="Ruiz-Roldan M.C."/>
            <person name="Sain D."/>
            <person name="Sakthikumar S."/>
            <person name="Sykes S."/>
            <person name="Schwartz D.C."/>
            <person name="Turgeon B.G."/>
            <person name="Wapinski I."/>
            <person name="Yoder O."/>
            <person name="Young S."/>
            <person name="Zeng Q."/>
            <person name="Zhou S."/>
            <person name="Galagan J."/>
            <person name="Cuomo C.A."/>
            <person name="Kistler H.C."/>
            <person name="Rep M."/>
        </authorList>
    </citation>
    <scope>NUCLEOTIDE SEQUENCE [LARGE SCALE GENOMIC DNA]</scope>
    <source>
        <strain evidence="3">M3125 / FGSC 7600</strain>
    </source>
</reference>
<keyword evidence="3" id="KW-1185">Reference proteome</keyword>
<dbReference type="AlphaFoldDB" id="W7MH66"/>
<proteinExistence type="predicted"/>
<evidence type="ECO:0000313" key="3">
    <source>
        <dbReference type="Proteomes" id="UP000009096"/>
    </source>
</evidence>
<feature type="compositionally biased region" description="Polar residues" evidence="1">
    <location>
        <begin position="386"/>
        <end position="396"/>
    </location>
</feature>
<dbReference type="VEuPathDB" id="FungiDB:FVEG_10172"/>
<feature type="compositionally biased region" description="Basic and acidic residues" evidence="1">
    <location>
        <begin position="276"/>
        <end position="305"/>
    </location>
</feature>
<organism evidence="2 3">
    <name type="scientific">Gibberella moniliformis (strain M3125 / FGSC 7600)</name>
    <name type="common">Maize ear and stalk rot fungus</name>
    <name type="synonym">Fusarium verticillioides</name>
    <dbReference type="NCBI Taxonomy" id="334819"/>
    <lineage>
        <taxon>Eukaryota</taxon>
        <taxon>Fungi</taxon>
        <taxon>Dikarya</taxon>
        <taxon>Ascomycota</taxon>
        <taxon>Pezizomycotina</taxon>
        <taxon>Sordariomycetes</taxon>
        <taxon>Hypocreomycetidae</taxon>
        <taxon>Hypocreales</taxon>
        <taxon>Nectriaceae</taxon>
        <taxon>Fusarium</taxon>
        <taxon>Fusarium fujikuroi species complex</taxon>
    </lineage>
</organism>
<dbReference type="STRING" id="334819.W7MH66"/>
<name>W7MH66_GIBM7</name>
<dbReference type="KEGG" id="fvr:FVEG_10172"/>
<sequence>MSQDLPAQFITSPYADTFVKVLLKGNSITWIHRGVIPVHVLYMNNRAEVVGSKSASPIVDMQNIGNDTAHVIIHFFYTKKYNCVKPSGLSGDAAKAYELRLSLQVIEAARKMKLPALVDLAKKDCVRFYHEMDFFNLVAILGKMNVDTKHFPELAQYISLHIEKVLSDPHSQLASNLLSRTTSNSITEMIVRKLVLKARGKPTGEPKGRPEPGNETRDIPMGTQLPSHDSMPEMPEPSQFTQQRRSQKYQEVLKTPQPDDKGKGRAVSNPTTYVSKLHEKTVPHHESRAANRQEEAQSRPSRVRDWPCPFSPPCGGSADPEKKANPPTPGLAGCIASVKDFVAVEKSSAVDWEVPKSETEKSEKSESERTECTVVDSDDEGVLVESETQATTTPSTEDSRNANRMNLFYAYDRW</sequence>
<gene>
    <name evidence="2" type="ORF">FVEG_10172</name>
</gene>
<evidence type="ECO:0000256" key="1">
    <source>
        <dbReference type="SAM" id="MobiDB-lite"/>
    </source>
</evidence>
<dbReference type="OrthoDB" id="3594103at2759"/>
<dbReference type="RefSeq" id="XP_018757259.1">
    <property type="nucleotide sequence ID" value="XM_018899232.1"/>
</dbReference>
<dbReference type="Proteomes" id="UP000009096">
    <property type="component" value="Chromosome 9"/>
</dbReference>
<dbReference type="EMBL" id="DS022255">
    <property type="protein sequence ID" value="EWG51068.1"/>
    <property type="molecule type" value="Genomic_DNA"/>
</dbReference>
<feature type="region of interest" description="Disordered" evidence="1">
    <location>
        <begin position="347"/>
        <end position="403"/>
    </location>
</feature>
<dbReference type="eggNOG" id="ENOG502T4XJ">
    <property type="taxonomic scope" value="Eukaryota"/>
</dbReference>
<feature type="region of interest" description="Disordered" evidence="1">
    <location>
        <begin position="197"/>
        <end position="329"/>
    </location>
</feature>
<accession>W7MH66</accession>
<feature type="compositionally biased region" description="Basic and acidic residues" evidence="1">
    <location>
        <begin position="353"/>
        <end position="371"/>
    </location>
</feature>